<reference evidence="1 2" key="1">
    <citation type="submission" date="2024-10" db="EMBL/GenBank/DDBJ databases">
        <title>Updated reference genomes for cyclostephanoid diatoms.</title>
        <authorList>
            <person name="Roberts W.R."/>
            <person name="Alverson A.J."/>
        </authorList>
    </citation>
    <scope>NUCLEOTIDE SEQUENCE [LARGE SCALE GENOMIC DNA]</scope>
    <source>
        <strain evidence="1 2">AJA010-31</strain>
    </source>
</reference>
<dbReference type="EMBL" id="JALLPJ020000378">
    <property type="protein sequence ID" value="KAL3793900.1"/>
    <property type="molecule type" value="Genomic_DNA"/>
</dbReference>
<name>A0ABD3Q0L6_9STRA</name>
<organism evidence="1 2">
    <name type="scientific">Cyclotella atomus</name>
    <dbReference type="NCBI Taxonomy" id="382360"/>
    <lineage>
        <taxon>Eukaryota</taxon>
        <taxon>Sar</taxon>
        <taxon>Stramenopiles</taxon>
        <taxon>Ochrophyta</taxon>
        <taxon>Bacillariophyta</taxon>
        <taxon>Coscinodiscophyceae</taxon>
        <taxon>Thalassiosirophycidae</taxon>
        <taxon>Stephanodiscales</taxon>
        <taxon>Stephanodiscaceae</taxon>
        <taxon>Cyclotella</taxon>
    </lineage>
</organism>
<accession>A0ABD3Q0L6</accession>
<proteinExistence type="predicted"/>
<dbReference type="AlphaFoldDB" id="A0ABD3Q0L6"/>
<keyword evidence="2" id="KW-1185">Reference proteome</keyword>
<comment type="caution">
    <text evidence="1">The sequence shown here is derived from an EMBL/GenBank/DDBJ whole genome shotgun (WGS) entry which is preliminary data.</text>
</comment>
<protein>
    <submittedName>
        <fullName evidence="1">Uncharacterized protein</fullName>
    </submittedName>
</protein>
<evidence type="ECO:0000313" key="2">
    <source>
        <dbReference type="Proteomes" id="UP001530400"/>
    </source>
</evidence>
<sequence>MNSMIVSRRSPMPTQDNAIKVLSPIKSVGASNQQHARWIGGYDLLPEVPMMCPTERTNTLVDCSDPHIIAERIFHCLQKLSITATFNDASLRAETIDHTLFYIRMYKCSTQNNRQIMVEVQRSSGESFNYMKYAKVILSSANGEDDFAKDTEVKKRSSSASLSYIPGSITCHQDTSSSCKNEATLEYVKELIQKDRVDARQLGLNSLLLLTDSERSLVSETAAKAVLSEDESGDTTIKDFIYKLIDSLSPNKASSARQVDNFEQREQEIMHNTALAVLGNALESALEHSNMSQLIESKEWLGSSGIVDALLSELSLAQCHLHDAYQAARCISALLESSCEIRQVLLNRNVAVILKDAQAIGLSKHSLLAAECKEALTTLISGQENVEPSCDQSCDVAYSLFSWPCY</sequence>
<dbReference type="Proteomes" id="UP001530400">
    <property type="component" value="Unassembled WGS sequence"/>
</dbReference>
<gene>
    <name evidence="1" type="ORF">ACHAWO_013409</name>
</gene>
<evidence type="ECO:0000313" key="1">
    <source>
        <dbReference type="EMBL" id="KAL3793900.1"/>
    </source>
</evidence>